<dbReference type="Gene3D" id="3.40.50.10540">
    <property type="entry name" value="Crotonobetainyl-coa:carnitine coa-transferase, domain 1"/>
    <property type="match status" value="2"/>
</dbReference>
<evidence type="ECO:0000313" key="2">
    <source>
        <dbReference type="Proteomes" id="UP001595645"/>
    </source>
</evidence>
<keyword evidence="2" id="KW-1185">Reference proteome</keyword>
<dbReference type="EMBL" id="JBHRWK010000056">
    <property type="protein sequence ID" value="MFC3453813.1"/>
    <property type="molecule type" value="Genomic_DNA"/>
</dbReference>
<protein>
    <submittedName>
        <fullName evidence="1">CoA transferase</fullName>
    </submittedName>
</protein>
<dbReference type="PANTHER" id="PTHR48228">
    <property type="entry name" value="SUCCINYL-COA--D-CITRAMALATE COA-TRANSFERASE"/>
    <property type="match status" value="1"/>
</dbReference>
<evidence type="ECO:0000313" key="1">
    <source>
        <dbReference type="EMBL" id="MFC3453813.1"/>
    </source>
</evidence>
<accession>A0ABV7P6T7</accession>
<organism evidence="1 2">
    <name type="scientific">Amycolatopsis speibonae</name>
    <dbReference type="NCBI Taxonomy" id="1450224"/>
    <lineage>
        <taxon>Bacteria</taxon>
        <taxon>Bacillati</taxon>
        <taxon>Actinomycetota</taxon>
        <taxon>Actinomycetes</taxon>
        <taxon>Pseudonocardiales</taxon>
        <taxon>Pseudonocardiaceae</taxon>
        <taxon>Amycolatopsis</taxon>
    </lineage>
</organism>
<proteinExistence type="predicted"/>
<dbReference type="RefSeq" id="WP_378242767.1">
    <property type="nucleotide sequence ID" value="NZ_JBHRWK010000056.1"/>
</dbReference>
<name>A0ABV7P6T7_9PSEU</name>
<dbReference type="Proteomes" id="UP001595645">
    <property type="component" value="Unassembled WGS sequence"/>
</dbReference>
<dbReference type="InterPro" id="IPR050509">
    <property type="entry name" value="CoA-transferase_III"/>
</dbReference>
<reference evidence="2" key="1">
    <citation type="journal article" date="2019" name="Int. J. Syst. Evol. Microbiol.">
        <title>The Global Catalogue of Microorganisms (GCM) 10K type strain sequencing project: providing services to taxonomists for standard genome sequencing and annotation.</title>
        <authorList>
            <consortium name="The Broad Institute Genomics Platform"/>
            <consortium name="The Broad Institute Genome Sequencing Center for Infectious Disease"/>
            <person name="Wu L."/>
            <person name="Ma J."/>
        </authorList>
    </citation>
    <scope>NUCLEOTIDE SEQUENCE [LARGE SCALE GENOMIC DNA]</scope>
    <source>
        <strain evidence="2">CGMCC 4.7676</strain>
    </source>
</reference>
<dbReference type="PANTHER" id="PTHR48228:SF5">
    <property type="entry name" value="ALPHA-METHYLACYL-COA RACEMASE"/>
    <property type="match status" value="1"/>
</dbReference>
<dbReference type="Pfam" id="PF02515">
    <property type="entry name" value="CoA_transf_3"/>
    <property type="match status" value="1"/>
</dbReference>
<comment type="caution">
    <text evidence="1">The sequence shown here is derived from an EMBL/GenBank/DDBJ whole genome shotgun (WGS) entry which is preliminary data.</text>
</comment>
<dbReference type="InterPro" id="IPR023606">
    <property type="entry name" value="CoA-Trfase_III_dom_1_sf"/>
</dbReference>
<gene>
    <name evidence="1" type="ORF">ACFOSH_30630</name>
</gene>
<dbReference type="GO" id="GO:0016740">
    <property type="term" value="F:transferase activity"/>
    <property type="evidence" value="ECO:0007669"/>
    <property type="project" value="UniProtKB-KW"/>
</dbReference>
<keyword evidence="1" id="KW-0808">Transferase</keyword>
<dbReference type="SUPFAM" id="SSF89796">
    <property type="entry name" value="CoA-transferase family III (CaiB/BaiF)"/>
    <property type="match status" value="2"/>
</dbReference>
<dbReference type="InterPro" id="IPR003673">
    <property type="entry name" value="CoA-Trfase_fam_III"/>
</dbReference>
<sequence>MITTLDTMTVAGPVDLPMAGELDVQAACGIMHVHGRRYGEPTPLGLDYASILASELAAIGGTAVGFARDRGIPLRGASTSLAQAALLAVSQYLAAATTEDDHQETWLPGGPPFHSAEGVAFEIETLDPVVWQRFWNALGACQETIARGWRPFADRFATATCPLPSGLHDLAAAGPIQWIEGIAAHTGMTLVRVATRPYDGIPAFTVSGEGRGHRRVRPLEFLPLSGLVVLESCRRVQGPMAGHLLRLLGATVLRVEPPGGDPLRWVPPIAGAASARFRALNDGKEVVEIDLNTPGGRRQLLELASSADVFLHNWAPGKAEQWSLTAYDLALAQPGIVYAHASGWGVELGPNPPVGTDFVVQAYAGIPSSLMTLVDVFGAVMAVRGIVRALSRRATRVGSSLLSAASRLNAAATRPRCGHPLSVPVCDDLAALAADPRFSRAVVRDECALVGSPWEFHS</sequence>